<dbReference type="Proteomes" id="UP000198734">
    <property type="component" value="Unassembled WGS sequence"/>
</dbReference>
<accession>A0A1I5ZC08</accession>
<evidence type="ECO:0000313" key="3">
    <source>
        <dbReference type="Proteomes" id="UP000198734"/>
    </source>
</evidence>
<gene>
    <name evidence="2" type="ORF">SAMN05421670_2608</name>
</gene>
<dbReference type="EMBL" id="FOXU01000004">
    <property type="protein sequence ID" value="SFQ53918.1"/>
    <property type="molecule type" value="Genomic_DNA"/>
</dbReference>
<dbReference type="RefSeq" id="WP_093537322.1">
    <property type="nucleotide sequence ID" value="NZ_CP183885.1"/>
</dbReference>
<name>A0A1I5ZC08_9BACI</name>
<evidence type="ECO:0000313" key="2">
    <source>
        <dbReference type="EMBL" id="SFQ53918.1"/>
    </source>
</evidence>
<protein>
    <submittedName>
        <fullName evidence="2">General stress protein CsbA</fullName>
    </submittedName>
</protein>
<feature type="transmembrane region" description="Helical" evidence="1">
    <location>
        <begin position="6"/>
        <end position="25"/>
    </location>
</feature>
<keyword evidence="1" id="KW-0472">Membrane</keyword>
<feature type="transmembrane region" description="Helical" evidence="1">
    <location>
        <begin position="32"/>
        <end position="48"/>
    </location>
</feature>
<keyword evidence="1" id="KW-1133">Transmembrane helix</keyword>
<keyword evidence="1" id="KW-0812">Transmembrane</keyword>
<proteinExistence type="predicted"/>
<dbReference type="STRING" id="126156.SAMN05421670_2608"/>
<dbReference type="AlphaFoldDB" id="A0A1I5ZC08"/>
<feature type="transmembrane region" description="Helical" evidence="1">
    <location>
        <begin position="54"/>
        <end position="71"/>
    </location>
</feature>
<keyword evidence="3" id="KW-1185">Reference proteome</keyword>
<sequence>MESLSITTQIILAIFAPGLMVVLFTRITFNHYVALVLTVALFAASVYAGYTHRWWIYVIDAASLTLGFWYSTNMKTSNNKENPPL</sequence>
<evidence type="ECO:0000256" key="1">
    <source>
        <dbReference type="SAM" id="Phobius"/>
    </source>
</evidence>
<dbReference type="Pfam" id="PF09964">
    <property type="entry name" value="DUF2198"/>
    <property type="match status" value="1"/>
</dbReference>
<reference evidence="3" key="1">
    <citation type="submission" date="2016-10" db="EMBL/GenBank/DDBJ databases">
        <authorList>
            <person name="Varghese N."/>
            <person name="Submissions S."/>
        </authorList>
    </citation>
    <scope>NUCLEOTIDE SEQUENCE [LARGE SCALE GENOMIC DNA]</scope>
    <source>
        <strain evidence="3">DSM 11706</strain>
    </source>
</reference>
<dbReference type="OrthoDB" id="2454250at2"/>
<dbReference type="InterPro" id="IPR019242">
    <property type="entry name" value="DUF2198"/>
</dbReference>
<organism evidence="2 3">
    <name type="scientific">Psychrobacillus psychrotolerans</name>
    <dbReference type="NCBI Taxonomy" id="126156"/>
    <lineage>
        <taxon>Bacteria</taxon>
        <taxon>Bacillati</taxon>
        <taxon>Bacillota</taxon>
        <taxon>Bacilli</taxon>
        <taxon>Bacillales</taxon>
        <taxon>Bacillaceae</taxon>
        <taxon>Psychrobacillus</taxon>
    </lineage>
</organism>